<keyword evidence="7" id="KW-1185">Reference proteome</keyword>
<dbReference type="InterPro" id="IPR014284">
    <property type="entry name" value="RNA_pol_sigma-70_dom"/>
</dbReference>
<dbReference type="GO" id="GO:0003677">
    <property type="term" value="F:DNA binding"/>
    <property type="evidence" value="ECO:0007669"/>
    <property type="project" value="UniProtKB-KW"/>
</dbReference>
<reference evidence="6 7" key="1">
    <citation type="submission" date="2016-11" db="EMBL/GenBank/DDBJ databases">
        <title>Comparative genomics of Acidibacillus ferroxidans species.</title>
        <authorList>
            <person name="Oliveira G."/>
            <person name="Nunes G."/>
            <person name="Oliveira R."/>
            <person name="Araujo F."/>
            <person name="Salim A."/>
            <person name="Scholte L."/>
            <person name="Morais D."/>
            <person name="Nancucheo I."/>
            <person name="Johnson D.B."/>
            <person name="Grail B."/>
            <person name="Bittencourt J."/>
            <person name="Valadares R."/>
        </authorList>
    </citation>
    <scope>NUCLEOTIDE SEQUENCE [LARGE SCALE GENOMIC DNA]</scope>
    <source>
        <strain evidence="6 7">Y002</strain>
    </source>
</reference>
<keyword evidence="2" id="KW-0731">Sigma factor</keyword>
<dbReference type="PANTHER" id="PTHR30385">
    <property type="entry name" value="SIGMA FACTOR F FLAGELLAR"/>
    <property type="match status" value="1"/>
</dbReference>
<sequence>DVAPDQRYEYERAKEESSIKTYTPEQEVAWIRKIIRCEMLNERKRYQRWNREALILNAPIDPNHDEKWIEQVSESSRLSVEEQAELTLLLELLPARERQVLIGLYFDDRSQREVGERLGMSQMMVSKIHRQAIGHMKEMLSDEMHGGNGSSLTT</sequence>
<dbReference type="AlphaFoldDB" id="A0A2U3CNN2"/>
<dbReference type="Gene3D" id="1.20.140.160">
    <property type="match status" value="1"/>
</dbReference>
<dbReference type="EMBL" id="MPDK01000105">
    <property type="protein sequence ID" value="PWI50660.1"/>
    <property type="molecule type" value="Genomic_DNA"/>
</dbReference>
<keyword evidence="4" id="KW-0804">Transcription</keyword>
<keyword evidence="3" id="KW-0238">DNA-binding</keyword>
<dbReference type="GO" id="GO:0016987">
    <property type="term" value="F:sigma factor activity"/>
    <property type="evidence" value="ECO:0007669"/>
    <property type="project" value="UniProtKB-KW"/>
</dbReference>
<keyword evidence="1" id="KW-0805">Transcription regulation</keyword>
<evidence type="ECO:0000313" key="6">
    <source>
        <dbReference type="EMBL" id="PWI50660.1"/>
    </source>
</evidence>
<protein>
    <recommendedName>
        <fullName evidence="5">RNA polymerase sigma-70 region 4 domain-containing protein</fullName>
    </recommendedName>
</protein>
<evidence type="ECO:0000256" key="3">
    <source>
        <dbReference type="ARBA" id="ARBA00023125"/>
    </source>
</evidence>
<gene>
    <name evidence="6" type="ORF">BM613_14480</name>
</gene>
<dbReference type="Proteomes" id="UP000245380">
    <property type="component" value="Unassembled WGS sequence"/>
</dbReference>
<accession>A0A2U3CNN2</accession>
<feature type="non-terminal residue" evidence="6">
    <location>
        <position position="1"/>
    </location>
</feature>
<evidence type="ECO:0000256" key="4">
    <source>
        <dbReference type="ARBA" id="ARBA00023163"/>
    </source>
</evidence>
<dbReference type="PANTHER" id="PTHR30385:SF4">
    <property type="entry name" value="RNA POLYMERASE SIGMA-E FACTOR"/>
    <property type="match status" value="1"/>
</dbReference>
<comment type="caution">
    <text evidence="6">The sequence shown here is derived from an EMBL/GenBank/DDBJ whole genome shotgun (WGS) entry which is preliminary data.</text>
</comment>
<evidence type="ECO:0000259" key="5">
    <source>
        <dbReference type="Pfam" id="PF04545"/>
    </source>
</evidence>
<dbReference type="OrthoDB" id="2990782at2"/>
<dbReference type="GO" id="GO:0006352">
    <property type="term" value="P:DNA-templated transcription initiation"/>
    <property type="evidence" value="ECO:0007669"/>
    <property type="project" value="InterPro"/>
</dbReference>
<dbReference type="NCBIfam" id="TIGR02937">
    <property type="entry name" value="sigma70-ECF"/>
    <property type="match status" value="1"/>
</dbReference>
<dbReference type="Pfam" id="PF04545">
    <property type="entry name" value="Sigma70_r4"/>
    <property type="match status" value="1"/>
</dbReference>
<evidence type="ECO:0000313" key="7">
    <source>
        <dbReference type="Proteomes" id="UP000245380"/>
    </source>
</evidence>
<feature type="domain" description="RNA polymerase sigma-70 region 4" evidence="5">
    <location>
        <begin position="90"/>
        <end position="137"/>
    </location>
</feature>
<evidence type="ECO:0000256" key="2">
    <source>
        <dbReference type="ARBA" id="ARBA00023082"/>
    </source>
</evidence>
<proteinExistence type="predicted"/>
<organism evidence="6 7">
    <name type="scientific">Sulfoacidibacillus thermotolerans</name>
    <name type="common">Acidibacillus sulfuroxidans</name>
    <dbReference type="NCBI Taxonomy" id="1765684"/>
    <lineage>
        <taxon>Bacteria</taxon>
        <taxon>Bacillati</taxon>
        <taxon>Bacillota</taxon>
        <taxon>Bacilli</taxon>
        <taxon>Bacillales</taxon>
        <taxon>Alicyclobacillaceae</taxon>
        <taxon>Sulfoacidibacillus</taxon>
    </lineage>
</organism>
<dbReference type="InterPro" id="IPR007630">
    <property type="entry name" value="RNA_pol_sigma70_r4"/>
</dbReference>
<dbReference type="SUPFAM" id="SSF88659">
    <property type="entry name" value="Sigma3 and sigma4 domains of RNA polymerase sigma factors"/>
    <property type="match status" value="1"/>
</dbReference>
<dbReference type="InterPro" id="IPR013324">
    <property type="entry name" value="RNA_pol_sigma_r3/r4-like"/>
</dbReference>
<evidence type="ECO:0000256" key="1">
    <source>
        <dbReference type="ARBA" id="ARBA00023015"/>
    </source>
</evidence>
<name>A0A2U3CNN2_SULT2</name>
<dbReference type="RefSeq" id="WP_146192865.1">
    <property type="nucleotide sequence ID" value="NZ_MPDK01000105.1"/>
</dbReference>